<evidence type="ECO:0000313" key="2">
    <source>
        <dbReference type="Proteomes" id="UP000018948"/>
    </source>
</evidence>
<dbReference type="AlphaFoldDB" id="W3A3W7"/>
<evidence type="ECO:0000313" key="1">
    <source>
        <dbReference type="EMBL" id="ETP53199.1"/>
    </source>
</evidence>
<comment type="caution">
    <text evidence="1">The sequence shown here is derived from an EMBL/GenBank/DDBJ whole genome shotgun (WGS) entry which is preliminary data.</text>
</comment>
<dbReference type="EMBL" id="ANIY01000370">
    <property type="protein sequence ID" value="ETP53199.1"/>
    <property type="molecule type" value="Genomic_DNA"/>
</dbReference>
<dbReference type="Proteomes" id="UP000018948">
    <property type="component" value="Unassembled WGS sequence"/>
</dbReference>
<sequence>MSEQWLKERYKNWQRCWPPTGFPATNNQDETFKARLKETYATKAPEKGRSSTGAVGLLPRWLVVDVSI</sequence>
<protein>
    <submittedName>
        <fullName evidence="1">Uncharacterized protein</fullName>
    </submittedName>
</protein>
<gene>
    <name evidence="1" type="ORF">F442_01876</name>
</gene>
<proteinExistence type="predicted"/>
<accession>W3A3W7</accession>
<reference evidence="1 2" key="1">
    <citation type="submission" date="2013-11" db="EMBL/GenBank/DDBJ databases">
        <title>The Genome Sequence of Phytophthora parasitica P10297.</title>
        <authorList>
            <consortium name="The Broad Institute Genomics Platform"/>
            <person name="Russ C."/>
            <person name="Tyler B."/>
            <person name="Panabieres F."/>
            <person name="Shan W."/>
            <person name="Tripathy S."/>
            <person name="Grunwald N."/>
            <person name="Machado M."/>
            <person name="Johnson C.S."/>
            <person name="Walker B."/>
            <person name="Young S.K."/>
            <person name="Zeng Q."/>
            <person name="Gargeya S."/>
            <person name="Fitzgerald M."/>
            <person name="Haas B."/>
            <person name="Abouelleil A."/>
            <person name="Allen A.W."/>
            <person name="Alvarado L."/>
            <person name="Arachchi H.M."/>
            <person name="Berlin A.M."/>
            <person name="Chapman S.B."/>
            <person name="Gainer-Dewar J."/>
            <person name="Goldberg J."/>
            <person name="Griggs A."/>
            <person name="Gujja S."/>
            <person name="Hansen M."/>
            <person name="Howarth C."/>
            <person name="Imamovic A."/>
            <person name="Ireland A."/>
            <person name="Larimer J."/>
            <person name="McCowan C."/>
            <person name="Murphy C."/>
            <person name="Pearson M."/>
            <person name="Poon T.W."/>
            <person name="Priest M."/>
            <person name="Roberts A."/>
            <person name="Saif S."/>
            <person name="Shea T."/>
            <person name="Sisk P."/>
            <person name="Sykes S."/>
            <person name="Wortman J."/>
            <person name="Nusbaum C."/>
            <person name="Birren B."/>
        </authorList>
    </citation>
    <scope>NUCLEOTIDE SEQUENCE [LARGE SCALE GENOMIC DNA]</scope>
    <source>
        <strain evidence="1 2">P10297</strain>
    </source>
</reference>
<name>W3A3W7_PHYNI</name>
<organism evidence="1 2">
    <name type="scientific">Phytophthora nicotianae P10297</name>
    <dbReference type="NCBI Taxonomy" id="1317064"/>
    <lineage>
        <taxon>Eukaryota</taxon>
        <taxon>Sar</taxon>
        <taxon>Stramenopiles</taxon>
        <taxon>Oomycota</taxon>
        <taxon>Peronosporomycetes</taxon>
        <taxon>Peronosporales</taxon>
        <taxon>Peronosporaceae</taxon>
        <taxon>Phytophthora</taxon>
    </lineage>
</organism>